<dbReference type="GO" id="GO:0035299">
    <property type="term" value="F:inositol-1,3,4,5,6-pentakisphosphate 2-kinase activity"/>
    <property type="evidence" value="ECO:0007669"/>
    <property type="project" value="UniProtKB-EC"/>
</dbReference>
<dbReference type="GO" id="GO:0005634">
    <property type="term" value="C:nucleus"/>
    <property type="evidence" value="ECO:0007669"/>
    <property type="project" value="TreeGrafter"/>
</dbReference>
<accession>A0A0P1KNA1</accession>
<comment type="similarity">
    <text evidence="2">Belongs to the IPK1 type 1 family.</text>
</comment>
<dbReference type="Proteomes" id="UP000236544">
    <property type="component" value="Unassembled WGS sequence"/>
</dbReference>
<proteinExistence type="inferred from homology"/>
<evidence type="ECO:0000256" key="2">
    <source>
        <dbReference type="ARBA" id="ARBA00008305"/>
    </source>
</evidence>
<dbReference type="PANTHER" id="PTHR14456">
    <property type="entry name" value="INOSITOL POLYPHOSPHATE KINASE 1"/>
    <property type="match status" value="1"/>
</dbReference>
<evidence type="ECO:0000256" key="5">
    <source>
        <dbReference type="ARBA" id="ARBA00022679"/>
    </source>
</evidence>
<keyword evidence="8 9" id="KW-0067">ATP-binding</keyword>
<keyword evidence="11" id="KW-1185">Reference proteome</keyword>
<dbReference type="InterPro" id="IPR009286">
    <property type="entry name" value="Ins_P5_2-kin"/>
</dbReference>
<keyword evidence="5 9" id="KW-0808">Transferase</keyword>
<evidence type="ECO:0000256" key="4">
    <source>
        <dbReference type="ARBA" id="ARBA00014846"/>
    </source>
</evidence>
<comment type="function">
    <text evidence="9">Phosphorylates Ins(1,3,4,5,6)P5 at position 2 to form Ins(1,2,3,4,5,6)P6 (InsP6 or phytate).</text>
</comment>
<comment type="domain">
    <text evidence="9">The EXKPK motif is conserved in inositol-pentakisphosphate 2-kinases of both family 1 and 2.</text>
</comment>
<dbReference type="GO" id="GO:0005524">
    <property type="term" value="F:ATP binding"/>
    <property type="evidence" value="ECO:0007669"/>
    <property type="project" value="UniProtKB-KW"/>
</dbReference>
<dbReference type="AlphaFoldDB" id="A0A0P1KNA1"/>
<evidence type="ECO:0000256" key="6">
    <source>
        <dbReference type="ARBA" id="ARBA00022741"/>
    </source>
</evidence>
<dbReference type="EC" id="2.7.1.158" evidence="3 9"/>
<gene>
    <name evidence="10" type="ORF">LAQU0_S02e01816g</name>
</gene>
<dbReference type="Pfam" id="PF06090">
    <property type="entry name" value="Ins_P5_2-kin"/>
    <property type="match status" value="1"/>
</dbReference>
<organism evidence="10 11">
    <name type="scientific">Lachancea quebecensis</name>
    <dbReference type="NCBI Taxonomy" id="1654605"/>
    <lineage>
        <taxon>Eukaryota</taxon>
        <taxon>Fungi</taxon>
        <taxon>Dikarya</taxon>
        <taxon>Ascomycota</taxon>
        <taxon>Saccharomycotina</taxon>
        <taxon>Saccharomycetes</taxon>
        <taxon>Saccharomycetales</taxon>
        <taxon>Saccharomycetaceae</taxon>
        <taxon>Lachancea</taxon>
    </lineage>
</organism>
<evidence type="ECO:0000256" key="8">
    <source>
        <dbReference type="ARBA" id="ARBA00022840"/>
    </source>
</evidence>
<dbReference type="EMBL" id="LN890542">
    <property type="protein sequence ID" value="CUS20938.1"/>
    <property type="molecule type" value="Genomic_DNA"/>
</dbReference>
<comment type="catalytic activity">
    <reaction evidence="9">
        <text>1D-myo-inositol 1,3,4,5,6-pentakisphosphate + ATP = 1D-myo-inositol hexakisphosphate + ADP + H(+)</text>
        <dbReference type="Rhea" id="RHEA:20313"/>
        <dbReference type="ChEBI" id="CHEBI:15378"/>
        <dbReference type="ChEBI" id="CHEBI:30616"/>
        <dbReference type="ChEBI" id="CHEBI:57733"/>
        <dbReference type="ChEBI" id="CHEBI:58130"/>
        <dbReference type="ChEBI" id="CHEBI:456216"/>
        <dbReference type="EC" id="2.7.1.158"/>
    </reaction>
</comment>
<evidence type="ECO:0000256" key="9">
    <source>
        <dbReference type="RuleBase" id="RU364126"/>
    </source>
</evidence>
<evidence type="ECO:0000313" key="10">
    <source>
        <dbReference type="EMBL" id="CUS20938.1"/>
    </source>
</evidence>
<evidence type="ECO:0000256" key="7">
    <source>
        <dbReference type="ARBA" id="ARBA00022777"/>
    </source>
</evidence>
<keyword evidence="7 9" id="KW-0418">Kinase</keyword>
<evidence type="ECO:0000256" key="1">
    <source>
        <dbReference type="ARBA" id="ARBA00003979"/>
    </source>
</evidence>
<dbReference type="GO" id="GO:0032958">
    <property type="term" value="P:inositol phosphate biosynthetic process"/>
    <property type="evidence" value="ECO:0007669"/>
    <property type="project" value="TreeGrafter"/>
</dbReference>
<name>A0A0P1KNA1_9SACH</name>
<dbReference type="PANTHER" id="PTHR14456:SF2">
    <property type="entry name" value="INOSITOL-PENTAKISPHOSPHATE 2-KINASE"/>
    <property type="match status" value="1"/>
</dbReference>
<dbReference type="OrthoDB" id="272370at2759"/>
<evidence type="ECO:0000313" key="11">
    <source>
        <dbReference type="Proteomes" id="UP000236544"/>
    </source>
</evidence>
<evidence type="ECO:0000256" key="3">
    <source>
        <dbReference type="ARBA" id="ARBA00012023"/>
    </source>
</evidence>
<protein>
    <recommendedName>
        <fullName evidence="4 9">Inositol-pentakisphosphate 2-kinase</fullName>
        <ecNumber evidence="3 9">2.7.1.158</ecNumber>
    </recommendedName>
</protein>
<comment type="function">
    <text evidence="1">Has kinase activity and phosphorylates inositol-1,3,4,5,6-pentakisphosphate (Ins(1,3,4,5,6)P5) to produce 1,2,3,4,5,6-hexakisphosphate (InsP6), also known as phytate.</text>
</comment>
<reference evidence="11" key="1">
    <citation type="submission" date="2015-10" db="EMBL/GenBank/DDBJ databases">
        <authorList>
            <person name="Devillers H."/>
        </authorList>
    </citation>
    <scope>NUCLEOTIDE SEQUENCE [LARGE SCALE GENOMIC DNA]</scope>
</reference>
<sequence length="288" mass="32659">MVTTKSAVSAQLVYSGNANIVVQLPDADYLVRCCVRFDSIDKNNKYTLENIEYIKDQVRPLLGGCLVSLEPEFLKTDDLLLILRNFVPNCDTDEVIALKMEDLTRDTDETIKVDHFTKIHSTKDHHTIVWEFKPKWLCSSGSDPSLCRNCTHNKLKKRDIPYCYAMAIKDPAKVVSRCFSGQNVPERFLRDLRVYLGSEGSILVKLAAVQKRLALEAPQLNRLTSESDVTADLALLMALRDVSCFIRWEANGAISAKIVDVDLKPNSKWRHWATEQSKVDAHCEPVHH</sequence>
<keyword evidence="6 9" id="KW-0547">Nucleotide-binding</keyword>